<sequence>MKNITKTVIIALSVILWGCELDEEPIGLITKDQISSEPTASTITSSVNSTYQLLSSTLNIVGNWAWDDGQVTKNDFILQDIAAGDMNKKWNPDGDQAWMDEIAAFNFTSMNGAFNGAWSYDYEGISRANQAIATLENTEVVSTTSLTEEERSRLLGEAYFLRAFYYFDLVNLFGDVPLLTEPLEDFEAAYEVSERAPKQEVLNLISDDLESAANLLPMGKYSSPSEPWRVSLGAAKAMQAKLALYQEEWNTVISHIEELQSWGYYSLNDHYFDAFDVSKEFQEDEVIFAYDHQEQQNPGKGNGLAALMGWGFVAPTDDFKAAFEEGDPRLLYTVESDEQSVHKLLGTTDGRYKGNDDSPGNRVYIRYADVLLWKAEALIETGEVEAGLEIIDQIRVRAENTPALDGTSTSLAKVSGEGYSQEKALEILRHERRLELGFESHRFNDLRRWGIAEEVLTEMGKNFQDYNYLYPIPQGEIDKSGGQIDQNPGY</sequence>
<dbReference type="STRING" id="287099.SAMN05660413_03179"/>
<dbReference type="CDD" id="cd08977">
    <property type="entry name" value="SusD"/>
    <property type="match status" value="1"/>
</dbReference>
<comment type="similarity">
    <text evidence="2">Belongs to the SusD family.</text>
</comment>
<accession>A0A1I5D648</accession>
<evidence type="ECO:0000313" key="9">
    <source>
        <dbReference type="Proteomes" id="UP000199153"/>
    </source>
</evidence>
<dbReference type="Proteomes" id="UP000199153">
    <property type="component" value="Unassembled WGS sequence"/>
</dbReference>
<proteinExistence type="inferred from homology"/>
<dbReference type="InterPro" id="IPR033985">
    <property type="entry name" value="SusD-like_N"/>
</dbReference>
<evidence type="ECO:0000256" key="3">
    <source>
        <dbReference type="ARBA" id="ARBA00022729"/>
    </source>
</evidence>
<dbReference type="Pfam" id="PF07980">
    <property type="entry name" value="SusD_RagB"/>
    <property type="match status" value="1"/>
</dbReference>
<dbReference type="Pfam" id="PF14322">
    <property type="entry name" value="SusD-like_3"/>
    <property type="match status" value="1"/>
</dbReference>
<protein>
    <submittedName>
        <fullName evidence="8">Starch-binding associating with outer membrane</fullName>
    </submittedName>
</protein>
<dbReference type="GO" id="GO:0009279">
    <property type="term" value="C:cell outer membrane"/>
    <property type="evidence" value="ECO:0007669"/>
    <property type="project" value="UniProtKB-SubCell"/>
</dbReference>
<dbReference type="RefSeq" id="WP_093411426.1">
    <property type="nucleotide sequence ID" value="NZ_FOVL01000029.1"/>
</dbReference>
<dbReference type="InterPro" id="IPR012944">
    <property type="entry name" value="SusD_RagB_dom"/>
</dbReference>
<feature type="domain" description="RagB/SusD" evidence="6">
    <location>
        <begin position="347"/>
        <end position="490"/>
    </location>
</feature>
<evidence type="ECO:0000256" key="2">
    <source>
        <dbReference type="ARBA" id="ARBA00006275"/>
    </source>
</evidence>
<keyword evidence="9" id="KW-1185">Reference proteome</keyword>
<evidence type="ECO:0000256" key="5">
    <source>
        <dbReference type="ARBA" id="ARBA00023237"/>
    </source>
</evidence>
<dbReference type="InterPro" id="IPR011990">
    <property type="entry name" value="TPR-like_helical_dom_sf"/>
</dbReference>
<evidence type="ECO:0000313" key="8">
    <source>
        <dbReference type="EMBL" id="SFN94301.1"/>
    </source>
</evidence>
<comment type="subcellular location">
    <subcellularLocation>
        <location evidence="1">Cell outer membrane</location>
    </subcellularLocation>
</comment>
<evidence type="ECO:0000259" key="7">
    <source>
        <dbReference type="Pfam" id="PF14322"/>
    </source>
</evidence>
<gene>
    <name evidence="8" type="ORF">SAMN05660413_03179</name>
</gene>
<dbReference type="Gene3D" id="1.25.40.390">
    <property type="match status" value="1"/>
</dbReference>
<evidence type="ECO:0000256" key="4">
    <source>
        <dbReference type="ARBA" id="ARBA00023136"/>
    </source>
</evidence>
<dbReference type="AlphaFoldDB" id="A0A1I5D648"/>
<reference evidence="8 9" key="1">
    <citation type="submission" date="2016-10" db="EMBL/GenBank/DDBJ databases">
        <authorList>
            <person name="de Groot N.N."/>
        </authorList>
    </citation>
    <scope>NUCLEOTIDE SEQUENCE [LARGE SCALE GENOMIC DNA]</scope>
    <source>
        <strain evidence="8 9">DSM 17794</strain>
    </source>
</reference>
<keyword evidence="3" id="KW-0732">Signal</keyword>
<keyword evidence="5" id="KW-0998">Cell outer membrane</keyword>
<dbReference type="OrthoDB" id="5694214at2"/>
<keyword evidence="4" id="KW-0472">Membrane</keyword>
<evidence type="ECO:0000256" key="1">
    <source>
        <dbReference type="ARBA" id="ARBA00004442"/>
    </source>
</evidence>
<dbReference type="SUPFAM" id="SSF48452">
    <property type="entry name" value="TPR-like"/>
    <property type="match status" value="1"/>
</dbReference>
<evidence type="ECO:0000259" key="6">
    <source>
        <dbReference type="Pfam" id="PF07980"/>
    </source>
</evidence>
<name>A0A1I5D648_9FLAO</name>
<dbReference type="EMBL" id="FOVL01000029">
    <property type="protein sequence ID" value="SFN94301.1"/>
    <property type="molecule type" value="Genomic_DNA"/>
</dbReference>
<organism evidence="8 9">
    <name type="scientific">Salegentibacter flavus</name>
    <dbReference type="NCBI Taxonomy" id="287099"/>
    <lineage>
        <taxon>Bacteria</taxon>
        <taxon>Pseudomonadati</taxon>
        <taxon>Bacteroidota</taxon>
        <taxon>Flavobacteriia</taxon>
        <taxon>Flavobacteriales</taxon>
        <taxon>Flavobacteriaceae</taxon>
        <taxon>Salegentibacter</taxon>
    </lineage>
</organism>
<feature type="domain" description="SusD-like N-terminal" evidence="7">
    <location>
        <begin position="71"/>
        <end position="243"/>
    </location>
</feature>